<protein>
    <submittedName>
        <fullName evidence="2">Putative secreted peptide</fullName>
    </submittedName>
</protein>
<evidence type="ECO:0000313" key="2">
    <source>
        <dbReference type="EMBL" id="MBW29940.1"/>
    </source>
</evidence>
<evidence type="ECO:0000256" key="1">
    <source>
        <dbReference type="SAM" id="Phobius"/>
    </source>
</evidence>
<sequence length="162" mass="18750">MHAHTWFLNVGAFLFGMVAVAMVPPRLHMDSEGLTFIKRGEIDVIVMQDFKQTERGLDYLRTILALHEGQCRKLMEIMQHDRCAVITSMLTRGVNEYGERLAYLASFFPARRARGILSYLGVMDGDDRVQIDSEVVTMHQNEEKLREAYSHITRGIFTKQRW</sequence>
<name>A0A2M3ZNB5_9DIPT</name>
<dbReference type="AlphaFoldDB" id="A0A2M3ZNB5"/>
<dbReference type="EMBL" id="GGFM01009189">
    <property type="protein sequence ID" value="MBW29940.1"/>
    <property type="molecule type" value="Transcribed_RNA"/>
</dbReference>
<reference evidence="2" key="1">
    <citation type="submission" date="2018-01" db="EMBL/GenBank/DDBJ databases">
        <title>An insight into the sialome of Amazonian anophelines.</title>
        <authorList>
            <person name="Ribeiro J.M."/>
            <person name="Scarpassa V."/>
            <person name="Calvo E."/>
        </authorList>
    </citation>
    <scope>NUCLEOTIDE SEQUENCE</scope>
    <source>
        <tissue evidence="2">Salivary glands</tissue>
    </source>
</reference>
<organism evidence="2">
    <name type="scientific">Anopheles braziliensis</name>
    <dbReference type="NCBI Taxonomy" id="58242"/>
    <lineage>
        <taxon>Eukaryota</taxon>
        <taxon>Metazoa</taxon>
        <taxon>Ecdysozoa</taxon>
        <taxon>Arthropoda</taxon>
        <taxon>Hexapoda</taxon>
        <taxon>Insecta</taxon>
        <taxon>Pterygota</taxon>
        <taxon>Neoptera</taxon>
        <taxon>Endopterygota</taxon>
        <taxon>Diptera</taxon>
        <taxon>Nematocera</taxon>
        <taxon>Culicoidea</taxon>
        <taxon>Culicidae</taxon>
        <taxon>Anophelinae</taxon>
        <taxon>Anopheles</taxon>
    </lineage>
</organism>
<keyword evidence="1" id="KW-0472">Membrane</keyword>
<proteinExistence type="predicted"/>
<accession>A0A2M3ZNB5</accession>
<feature type="transmembrane region" description="Helical" evidence="1">
    <location>
        <begin position="6"/>
        <end position="23"/>
    </location>
</feature>
<keyword evidence="1" id="KW-1133">Transmembrane helix</keyword>
<keyword evidence="1" id="KW-0812">Transmembrane</keyword>